<gene>
    <name evidence="1" type="ORF">SAMN06269250_6118</name>
</gene>
<evidence type="ECO:0000313" key="2">
    <source>
        <dbReference type="Proteomes" id="UP000219452"/>
    </source>
</evidence>
<sequence>MSPINLLDSSAASFTAYFEKIQKEGTPDILDNCLNQLWTDYRKALEGVPGDYKSLLKEANIKRFSAQTSLNKFDELQFSKGETGADGKSTKTPRVKTEGRFRNELVEFSKNLMKVIGALKGKMVWNADKDWFDFSPPPKESERISTSEKEKPLKSLYWFDYHAYQGLASSELFSEEAKDREFTSQRVAFSLLPKRELEMALYGSSNQPERILVGRFTRKQPLVVMSESGAWEQCIFQWPDEIDLADWSELTGLHTQLMPDGKITSRTIVLTKPTPTDALPLAISPGLAISLYKGQLNVPLPTKGVDESERVKKRAGFYRGQWVQYADDQHWLETIALEILPDGRAILGAENENEVKRRYWGRVRSVREKGGLIAYFDRMDGTVHRLTIYIDTHNNVTEEGVWGVYSGMKNVSYRPMAARVVFHKEASLQGYTLLDSPDKKSQLDALVMRRRITLDEATGNDILYKLIFGGHSRDFIQPVVPPMNEPDVKPLQERISDFSGLYYVYVLSTKQSFIGRLPLKINEIGRAEMTHRDGTVTLFGWATIAGNFLSIFFDQSADRADIVPCHILIHVDAGRPNSEVYKLKTAYGTSSLANHDEQAIGRIVVLETVCAGTIEPNPENYQYKAFFLESPDFLQEDDRLDGLLTYMAGKIGRYVIAPKRDIIFRLPSYSNLRKDRDVLLLFNSACYLASTAQPEQTAQLNEATRQFYQAYLTGFVDVRLLNAELEPEGHLYPLLLHKDKVHPTDTPGESAKLGAKTFKQIVDMIQKRAKQLQQIHTRTVKSGTVNKLNNKARFIKKRK</sequence>
<dbReference type="Proteomes" id="UP000219452">
    <property type="component" value="Unassembled WGS sequence"/>
</dbReference>
<accession>A0A286GSI3</accession>
<reference evidence="2" key="1">
    <citation type="submission" date="2017-09" db="EMBL/GenBank/DDBJ databases">
        <authorList>
            <person name="Varghese N."/>
            <person name="Submissions S."/>
        </authorList>
    </citation>
    <scope>NUCLEOTIDE SEQUENCE [LARGE SCALE GENOMIC DNA]</scope>
    <source>
        <strain evidence="2">DSM 29961</strain>
    </source>
</reference>
<keyword evidence="2" id="KW-1185">Reference proteome</keyword>
<dbReference type="AlphaFoldDB" id="A0A286GSI3"/>
<evidence type="ECO:0000313" key="1">
    <source>
        <dbReference type="EMBL" id="SOD98503.1"/>
    </source>
</evidence>
<dbReference type="RefSeq" id="WP_097131332.1">
    <property type="nucleotide sequence ID" value="NZ_OCNH01000008.1"/>
</dbReference>
<organism evidence="1 2">
    <name type="scientific">Spirosoma fluviale</name>
    <dbReference type="NCBI Taxonomy" id="1597977"/>
    <lineage>
        <taxon>Bacteria</taxon>
        <taxon>Pseudomonadati</taxon>
        <taxon>Bacteroidota</taxon>
        <taxon>Cytophagia</taxon>
        <taxon>Cytophagales</taxon>
        <taxon>Cytophagaceae</taxon>
        <taxon>Spirosoma</taxon>
    </lineage>
</organism>
<name>A0A286GSI3_9BACT</name>
<dbReference type="EMBL" id="OCNH01000008">
    <property type="protein sequence ID" value="SOD98503.1"/>
    <property type="molecule type" value="Genomic_DNA"/>
</dbReference>
<proteinExistence type="predicted"/>
<protein>
    <submittedName>
        <fullName evidence="1">Uncharacterized protein</fullName>
    </submittedName>
</protein>